<sequence length="252" mass="26856">MKLNPACRLSLVISTLLLIAAGAIAADTAPQQPQPDSSPAHKNRLIGVGEPRLPQPFTREQRLLKAAREGDLRTIERALELGVDVNTKDELQRSPLLLAARHTGSVDLVRHLQARGGEIDSADAGGRTPLSHAAANGSLALIKYLAAAGVRIDHPDKRGRTPLHYAATNNHPDTAAALIAAGADVNARDKFLDTPLMSVCARGQTDMIKLLLDRGADPTLTDQEGRTVYTRAVHKPGCRELLPALNAGTRSP</sequence>
<feature type="compositionally biased region" description="Low complexity" evidence="4">
    <location>
        <begin position="29"/>
        <end position="40"/>
    </location>
</feature>
<evidence type="ECO:0000256" key="1">
    <source>
        <dbReference type="ARBA" id="ARBA00022737"/>
    </source>
</evidence>
<dbReference type="InterPro" id="IPR036770">
    <property type="entry name" value="Ankyrin_rpt-contain_sf"/>
</dbReference>
<feature type="repeat" description="ANK" evidence="3">
    <location>
        <begin position="125"/>
        <end position="157"/>
    </location>
</feature>
<keyword evidence="1" id="KW-0677">Repeat</keyword>
<dbReference type="SUPFAM" id="SSF48403">
    <property type="entry name" value="Ankyrin repeat"/>
    <property type="match status" value="1"/>
</dbReference>
<dbReference type="AlphaFoldDB" id="A0A545ST29"/>
<dbReference type="PANTHER" id="PTHR24171">
    <property type="entry name" value="ANKYRIN REPEAT DOMAIN-CONTAINING PROTEIN 39-RELATED"/>
    <property type="match status" value="1"/>
</dbReference>
<name>A0A545ST29_9GAMM</name>
<feature type="chain" id="PRO_5022151752" evidence="5">
    <location>
        <begin position="26"/>
        <end position="252"/>
    </location>
</feature>
<dbReference type="Proteomes" id="UP000319732">
    <property type="component" value="Unassembled WGS sequence"/>
</dbReference>
<dbReference type="PROSITE" id="PS50297">
    <property type="entry name" value="ANK_REP_REGION"/>
    <property type="match status" value="3"/>
</dbReference>
<evidence type="ECO:0000256" key="2">
    <source>
        <dbReference type="ARBA" id="ARBA00023043"/>
    </source>
</evidence>
<dbReference type="SMART" id="SM00248">
    <property type="entry name" value="ANK"/>
    <property type="match status" value="5"/>
</dbReference>
<dbReference type="PRINTS" id="PR01415">
    <property type="entry name" value="ANKYRIN"/>
</dbReference>
<dbReference type="EMBL" id="VHSG01000029">
    <property type="protein sequence ID" value="TQV68128.1"/>
    <property type="molecule type" value="Genomic_DNA"/>
</dbReference>
<dbReference type="OrthoDB" id="671583at2"/>
<feature type="repeat" description="ANK" evidence="3">
    <location>
        <begin position="158"/>
        <end position="190"/>
    </location>
</feature>
<accession>A0A545ST29</accession>
<keyword evidence="7" id="KW-1185">Reference proteome</keyword>
<evidence type="ECO:0000256" key="3">
    <source>
        <dbReference type="PROSITE-ProRule" id="PRU00023"/>
    </source>
</evidence>
<reference evidence="6 7" key="1">
    <citation type="submission" date="2019-06" db="EMBL/GenBank/DDBJ databases">
        <title>Whole genome sequence for Cellvibrionaceae sp. R142.</title>
        <authorList>
            <person name="Wang G."/>
        </authorList>
    </citation>
    <scope>NUCLEOTIDE SEQUENCE [LARGE SCALE GENOMIC DNA]</scope>
    <source>
        <strain evidence="6 7">R142</strain>
    </source>
</reference>
<dbReference type="Gene3D" id="1.25.40.20">
    <property type="entry name" value="Ankyrin repeat-containing domain"/>
    <property type="match status" value="2"/>
</dbReference>
<keyword evidence="5" id="KW-0732">Signal</keyword>
<dbReference type="Pfam" id="PF12796">
    <property type="entry name" value="Ank_2"/>
    <property type="match status" value="1"/>
</dbReference>
<evidence type="ECO:0000256" key="5">
    <source>
        <dbReference type="SAM" id="SignalP"/>
    </source>
</evidence>
<comment type="caution">
    <text evidence="6">The sequence shown here is derived from an EMBL/GenBank/DDBJ whole genome shotgun (WGS) entry which is preliminary data.</text>
</comment>
<dbReference type="InterPro" id="IPR002110">
    <property type="entry name" value="Ankyrin_rpt"/>
</dbReference>
<gene>
    <name evidence="6" type="ORF">FKG94_23855</name>
</gene>
<evidence type="ECO:0000313" key="7">
    <source>
        <dbReference type="Proteomes" id="UP000319732"/>
    </source>
</evidence>
<feature type="signal peptide" evidence="5">
    <location>
        <begin position="1"/>
        <end position="25"/>
    </location>
</feature>
<dbReference type="RefSeq" id="WP_142929469.1">
    <property type="nucleotide sequence ID" value="NZ_ML660107.1"/>
</dbReference>
<keyword evidence="2 3" id="KW-0040">ANK repeat</keyword>
<feature type="repeat" description="ANK" evidence="3">
    <location>
        <begin position="191"/>
        <end position="223"/>
    </location>
</feature>
<feature type="region of interest" description="Disordered" evidence="4">
    <location>
        <begin position="29"/>
        <end position="52"/>
    </location>
</feature>
<evidence type="ECO:0000256" key="4">
    <source>
        <dbReference type="SAM" id="MobiDB-lite"/>
    </source>
</evidence>
<dbReference type="Pfam" id="PF00023">
    <property type="entry name" value="Ank"/>
    <property type="match status" value="1"/>
</dbReference>
<dbReference type="PROSITE" id="PS50088">
    <property type="entry name" value="ANK_REPEAT"/>
    <property type="match status" value="3"/>
</dbReference>
<proteinExistence type="predicted"/>
<evidence type="ECO:0000313" key="6">
    <source>
        <dbReference type="EMBL" id="TQV68128.1"/>
    </source>
</evidence>
<protein>
    <submittedName>
        <fullName evidence="6">Ankyrin repeat domain-containing protein</fullName>
    </submittedName>
</protein>
<organism evidence="6 7">
    <name type="scientific">Exilibacterium tricleocarpae</name>
    <dbReference type="NCBI Taxonomy" id="2591008"/>
    <lineage>
        <taxon>Bacteria</taxon>
        <taxon>Pseudomonadati</taxon>
        <taxon>Pseudomonadota</taxon>
        <taxon>Gammaproteobacteria</taxon>
        <taxon>Cellvibrionales</taxon>
        <taxon>Cellvibrionaceae</taxon>
        <taxon>Exilibacterium</taxon>
    </lineage>
</organism>
<dbReference type="PANTHER" id="PTHR24171:SF10">
    <property type="entry name" value="ANKYRIN REPEAT DOMAIN-CONTAINING PROTEIN 29-LIKE"/>
    <property type="match status" value="1"/>
</dbReference>